<feature type="region of interest" description="Disordered" evidence="1">
    <location>
        <begin position="1"/>
        <end position="103"/>
    </location>
</feature>
<evidence type="ECO:0000313" key="3">
    <source>
        <dbReference type="Proteomes" id="UP000001805"/>
    </source>
</evidence>
<accession>Q7S3P6</accession>
<feature type="compositionally biased region" description="Polar residues" evidence="1">
    <location>
        <begin position="1"/>
        <end position="10"/>
    </location>
</feature>
<dbReference type="AlphaFoldDB" id="Q7S3P6"/>
<dbReference type="HOGENOM" id="CLU_1050068_0_0_1"/>
<organism evidence="2 3">
    <name type="scientific">Neurospora crassa (strain ATCC 24698 / 74-OR23-1A / CBS 708.71 / DSM 1257 / FGSC 987)</name>
    <dbReference type="NCBI Taxonomy" id="367110"/>
    <lineage>
        <taxon>Eukaryota</taxon>
        <taxon>Fungi</taxon>
        <taxon>Dikarya</taxon>
        <taxon>Ascomycota</taxon>
        <taxon>Pezizomycotina</taxon>
        <taxon>Sordariomycetes</taxon>
        <taxon>Sordariomycetidae</taxon>
        <taxon>Sordariales</taxon>
        <taxon>Sordariaceae</taxon>
        <taxon>Neurospora</taxon>
    </lineage>
</organism>
<dbReference type="VEuPathDB" id="FungiDB:NCU08191"/>
<dbReference type="Proteomes" id="UP000001805">
    <property type="component" value="Chromosome 3, Linkage Group III"/>
</dbReference>
<feature type="region of interest" description="Disordered" evidence="1">
    <location>
        <begin position="137"/>
        <end position="171"/>
    </location>
</feature>
<keyword evidence="3" id="KW-1185">Reference proteome</keyword>
<dbReference type="RefSeq" id="XP_959281.1">
    <property type="nucleotide sequence ID" value="XM_954188.2"/>
</dbReference>
<dbReference type="EMBL" id="CM002238">
    <property type="protein sequence ID" value="EAA30045.1"/>
    <property type="molecule type" value="Genomic_DNA"/>
</dbReference>
<dbReference type="KEGG" id="ncr:NCU08191"/>
<dbReference type="STRING" id="367110.Q7S3P6"/>
<dbReference type="PaxDb" id="5141-EFNCRP00000004663"/>
<gene>
    <name evidence="2" type="ORF">NCU08191</name>
</gene>
<feature type="compositionally biased region" description="Polar residues" evidence="1">
    <location>
        <begin position="89"/>
        <end position="98"/>
    </location>
</feature>
<sequence>MASPSSSQAPDRTPRNPRGPAVRTDAGASDRAANRLPDLAQLMDSPPEVESLPLTQSNPNQQRRTPSTPVPIPQQESSPASGSDHFYSARQTPAQSESPAPDLATERRIDVDSHAFHENSLVHPARHTERDLERLPRYDPFRNPSASPASRSDTFHTARETPVAGQSPAPDQIATDVPLDFNSYEFMVNSLVHPVRRTEQFEERFDPDIRSRLRGPWTLVGMTWDDIIRDTNDRLLANGAEEKDLICKARHTDRGCTR</sequence>
<name>Q7S3P6_NEUCR</name>
<reference evidence="2 3" key="1">
    <citation type="journal article" date="2003" name="Nature">
        <title>The genome sequence of the filamentous fungus Neurospora crassa.</title>
        <authorList>
            <person name="Galagan J.E."/>
            <person name="Calvo S.E."/>
            <person name="Borkovich K.A."/>
            <person name="Selker E.U."/>
            <person name="Read N.D."/>
            <person name="Jaffe D."/>
            <person name="FitzHugh W."/>
            <person name="Ma L.J."/>
            <person name="Smirnov S."/>
            <person name="Purcell S."/>
            <person name="Rehman B."/>
            <person name="Elkins T."/>
            <person name="Engels R."/>
            <person name="Wang S."/>
            <person name="Nielsen C.B."/>
            <person name="Butler J."/>
            <person name="Endrizzi M."/>
            <person name="Qui D."/>
            <person name="Ianakiev P."/>
            <person name="Bell-Pedersen D."/>
            <person name="Nelson M.A."/>
            <person name="Werner-Washburne M."/>
            <person name="Selitrennikoff C.P."/>
            <person name="Kinsey J.A."/>
            <person name="Braun E.L."/>
            <person name="Zelter A."/>
            <person name="Schulte U."/>
            <person name="Kothe G.O."/>
            <person name="Jedd G."/>
            <person name="Mewes W."/>
            <person name="Staben C."/>
            <person name="Marcotte E."/>
            <person name="Greenberg D."/>
            <person name="Roy A."/>
            <person name="Foley K."/>
            <person name="Naylor J."/>
            <person name="Stange-Thomann N."/>
            <person name="Barrett R."/>
            <person name="Gnerre S."/>
            <person name="Kamal M."/>
            <person name="Kamvysselis M."/>
            <person name="Mauceli E."/>
            <person name="Bielke C."/>
            <person name="Rudd S."/>
            <person name="Frishman D."/>
            <person name="Krystofova S."/>
            <person name="Rasmussen C."/>
            <person name="Metzenberg R.L."/>
            <person name="Perkins D.D."/>
            <person name="Kroken S."/>
            <person name="Cogoni C."/>
            <person name="Macino G."/>
            <person name="Catcheside D."/>
            <person name="Li W."/>
            <person name="Pratt R.J."/>
            <person name="Osmani S.A."/>
            <person name="DeSouza C.P."/>
            <person name="Glass L."/>
            <person name="Orbach M.J."/>
            <person name="Berglund J.A."/>
            <person name="Voelker R."/>
            <person name="Yarden O."/>
            <person name="Plamann M."/>
            <person name="Seiler S."/>
            <person name="Dunlap J."/>
            <person name="Radford A."/>
            <person name="Aramayo R."/>
            <person name="Natvig D.O."/>
            <person name="Alex L.A."/>
            <person name="Mannhaupt G."/>
            <person name="Ebbole D.J."/>
            <person name="Freitag M."/>
            <person name="Paulsen I."/>
            <person name="Sachs M.S."/>
            <person name="Lander E.S."/>
            <person name="Nusbaum C."/>
            <person name="Birren B."/>
        </authorList>
    </citation>
    <scope>NUCLEOTIDE SEQUENCE [LARGE SCALE GENOMIC DNA]</scope>
    <source>
        <strain evidence="3">ATCC 24698 / 74-OR23-1A / CBS 708.71 / DSM 1257 / FGSC 987</strain>
    </source>
</reference>
<dbReference type="GeneID" id="3875444"/>
<proteinExistence type="predicted"/>
<feature type="compositionally biased region" description="Polar residues" evidence="1">
    <location>
        <begin position="53"/>
        <end position="67"/>
    </location>
</feature>
<evidence type="ECO:0000313" key="2">
    <source>
        <dbReference type="EMBL" id="EAA30045.1"/>
    </source>
</evidence>
<dbReference type="InParanoid" id="Q7S3P6"/>
<evidence type="ECO:0000256" key="1">
    <source>
        <dbReference type="SAM" id="MobiDB-lite"/>
    </source>
</evidence>
<protein>
    <submittedName>
        <fullName evidence="2">Uncharacterized protein</fullName>
    </submittedName>
</protein>
<dbReference type="OrthoDB" id="10324258at2759"/>
<dbReference type="OMA" id="ICKARHT"/>